<dbReference type="Proteomes" id="UP000076738">
    <property type="component" value="Unassembled WGS sequence"/>
</dbReference>
<dbReference type="PRINTS" id="PR00463">
    <property type="entry name" value="EP450I"/>
</dbReference>
<keyword evidence="5" id="KW-0560">Oxidoreductase</keyword>
<dbReference type="InterPro" id="IPR001128">
    <property type="entry name" value="Cyt_P450"/>
</dbReference>
<dbReference type="InterPro" id="IPR036396">
    <property type="entry name" value="Cyt_P450_sf"/>
</dbReference>
<evidence type="ECO:0000256" key="4">
    <source>
        <dbReference type="ARBA" id="ARBA00022617"/>
    </source>
</evidence>
<keyword evidence="10" id="KW-1185">Reference proteome</keyword>
<keyword evidence="4 8" id="KW-0349">Heme</keyword>
<dbReference type="Pfam" id="PF00067">
    <property type="entry name" value="p450"/>
    <property type="match status" value="1"/>
</dbReference>
<evidence type="ECO:0000256" key="3">
    <source>
        <dbReference type="ARBA" id="ARBA00010617"/>
    </source>
</evidence>
<organism evidence="9 10">
    <name type="scientific">Calocera viscosa (strain TUFC12733)</name>
    <dbReference type="NCBI Taxonomy" id="1330018"/>
    <lineage>
        <taxon>Eukaryota</taxon>
        <taxon>Fungi</taxon>
        <taxon>Dikarya</taxon>
        <taxon>Basidiomycota</taxon>
        <taxon>Agaricomycotina</taxon>
        <taxon>Dacrymycetes</taxon>
        <taxon>Dacrymycetales</taxon>
        <taxon>Dacrymycetaceae</taxon>
        <taxon>Calocera</taxon>
    </lineage>
</organism>
<dbReference type="GO" id="GO:0004497">
    <property type="term" value="F:monooxygenase activity"/>
    <property type="evidence" value="ECO:0007669"/>
    <property type="project" value="UniProtKB-KW"/>
</dbReference>
<proteinExistence type="inferred from homology"/>
<reference evidence="9 10" key="1">
    <citation type="journal article" date="2016" name="Mol. Biol. Evol.">
        <title>Comparative Genomics of Early-Diverging Mushroom-Forming Fungi Provides Insights into the Origins of Lignocellulose Decay Capabilities.</title>
        <authorList>
            <person name="Nagy L.G."/>
            <person name="Riley R."/>
            <person name="Tritt A."/>
            <person name="Adam C."/>
            <person name="Daum C."/>
            <person name="Floudas D."/>
            <person name="Sun H."/>
            <person name="Yadav J.S."/>
            <person name="Pangilinan J."/>
            <person name="Larsson K.H."/>
            <person name="Matsuura K."/>
            <person name="Barry K."/>
            <person name="Labutti K."/>
            <person name="Kuo R."/>
            <person name="Ohm R.A."/>
            <person name="Bhattacharya S.S."/>
            <person name="Shirouzu T."/>
            <person name="Yoshinaga Y."/>
            <person name="Martin F.M."/>
            <person name="Grigoriev I.V."/>
            <person name="Hibbett D.S."/>
        </authorList>
    </citation>
    <scope>NUCLEOTIDE SEQUENCE [LARGE SCALE GENOMIC DNA]</scope>
    <source>
        <strain evidence="9 10">TUFC12733</strain>
    </source>
</reference>
<protein>
    <submittedName>
        <fullName evidence="9">Cytochrome P450</fullName>
    </submittedName>
</protein>
<dbReference type="Gene3D" id="1.10.630.10">
    <property type="entry name" value="Cytochrome P450"/>
    <property type="match status" value="1"/>
</dbReference>
<keyword evidence="6 8" id="KW-0408">Iron</keyword>
<dbReference type="GO" id="GO:0005506">
    <property type="term" value="F:iron ion binding"/>
    <property type="evidence" value="ECO:0007669"/>
    <property type="project" value="InterPro"/>
</dbReference>
<keyword evidence="7" id="KW-0503">Monooxygenase</keyword>
<accession>A0A167G9E4</accession>
<keyword evidence="8" id="KW-0479">Metal-binding</keyword>
<comment type="cofactor">
    <cofactor evidence="1 8">
        <name>heme</name>
        <dbReference type="ChEBI" id="CHEBI:30413"/>
    </cofactor>
</comment>
<dbReference type="GO" id="GO:0016705">
    <property type="term" value="F:oxidoreductase activity, acting on paired donors, with incorporation or reduction of molecular oxygen"/>
    <property type="evidence" value="ECO:0007669"/>
    <property type="project" value="InterPro"/>
</dbReference>
<evidence type="ECO:0000256" key="6">
    <source>
        <dbReference type="ARBA" id="ARBA00023004"/>
    </source>
</evidence>
<dbReference type="InterPro" id="IPR002401">
    <property type="entry name" value="Cyt_P450_E_grp-I"/>
</dbReference>
<dbReference type="GO" id="GO:0020037">
    <property type="term" value="F:heme binding"/>
    <property type="evidence" value="ECO:0007669"/>
    <property type="project" value="InterPro"/>
</dbReference>
<sequence length="455" mass="51736">MFWIADTQALKQVANDRHTFPKRAETYQAIMFYGPNVVSTEGQDWRRHRDAAKAAFGESNNQLVWQESMRTAKEWFEVLDSGTKDSQGAVNAEVHEVMTRLALLIVSAAGFGRHVSFTADAHPSPPPGYQMAFRPALLTAVHNMALKVLAPRWAYSLPIPILKKTDLAYAELKRHLEEMISRTRAQLMGDGAEGKGQADLFKRLIEANDGEADGKAKLSDGELLSNTYTFLLAGHETTANALSFACALLAMNPEVQHKLQAEVDVIWPDSFPTDSHESYREDMPRLRYTEAVFRETTRMFPAEPRLSKMVTQDTRLKARKWGKDGAEEKYEVFVPEGSTVWLDIWATHMSPEYWGPDVNEFKPERFFDTDTYKWPRDAYLPFMIGPRSCMGQRFAQLEGICVLAHIVRQYDILLPVELEKASDEEKKKTLLSWDVRVALTAREVKLRFVKRANAA</sequence>
<dbReference type="SUPFAM" id="SSF48264">
    <property type="entry name" value="Cytochrome P450"/>
    <property type="match status" value="1"/>
</dbReference>
<feature type="binding site" description="axial binding residue" evidence="8">
    <location>
        <position position="389"/>
    </location>
    <ligand>
        <name>heme</name>
        <dbReference type="ChEBI" id="CHEBI:30413"/>
    </ligand>
    <ligandPart>
        <name>Fe</name>
        <dbReference type="ChEBI" id="CHEBI:18248"/>
    </ligandPart>
</feature>
<evidence type="ECO:0000256" key="8">
    <source>
        <dbReference type="PIRSR" id="PIRSR602401-1"/>
    </source>
</evidence>
<dbReference type="PANTHER" id="PTHR24305:SF166">
    <property type="entry name" value="CYTOCHROME P450 12A4, MITOCHONDRIAL-RELATED"/>
    <property type="match status" value="1"/>
</dbReference>
<evidence type="ECO:0000256" key="7">
    <source>
        <dbReference type="ARBA" id="ARBA00023033"/>
    </source>
</evidence>
<dbReference type="EMBL" id="KV417345">
    <property type="protein sequence ID" value="KZO90323.1"/>
    <property type="molecule type" value="Genomic_DNA"/>
</dbReference>
<gene>
    <name evidence="9" type="ORF">CALVIDRAFT_490676</name>
</gene>
<evidence type="ECO:0000313" key="9">
    <source>
        <dbReference type="EMBL" id="KZO90323.1"/>
    </source>
</evidence>
<dbReference type="AlphaFoldDB" id="A0A167G9E4"/>
<evidence type="ECO:0000256" key="1">
    <source>
        <dbReference type="ARBA" id="ARBA00001971"/>
    </source>
</evidence>
<dbReference type="InterPro" id="IPR050121">
    <property type="entry name" value="Cytochrome_P450_monoxygenase"/>
</dbReference>
<evidence type="ECO:0000313" key="10">
    <source>
        <dbReference type="Proteomes" id="UP000076738"/>
    </source>
</evidence>
<dbReference type="PRINTS" id="PR00385">
    <property type="entry name" value="P450"/>
</dbReference>
<comment type="similarity">
    <text evidence="3">Belongs to the cytochrome P450 family.</text>
</comment>
<dbReference type="OrthoDB" id="1470350at2759"/>
<evidence type="ECO:0000256" key="2">
    <source>
        <dbReference type="ARBA" id="ARBA00005179"/>
    </source>
</evidence>
<dbReference type="PANTHER" id="PTHR24305">
    <property type="entry name" value="CYTOCHROME P450"/>
    <property type="match status" value="1"/>
</dbReference>
<evidence type="ECO:0000256" key="5">
    <source>
        <dbReference type="ARBA" id="ARBA00023002"/>
    </source>
</evidence>
<dbReference type="STRING" id="1330018.A0A167G9E4"/>
<comment type="pathway">
    <text evidence="2">Secondary metabolite biosynthesis.</text>
</comment>
<name>A0A167G9E4_CALVF</name>